<feature type="non-terminal residue" evidence="1">
    <location>
        <position position="1"/>
    </location>
</feature>
<dbReference type="Proteomes" id="UP000663823">
    <property type="component" value="Unassembled WGS sequence"/>
</dbReference>
<protein>
    <submittedName>
        <fullName evidence="1">Uncharacterized protein</fullName>
    </submittedName>
</protein>
<reference evidence="1" key="1">
    <citation type="submission" date="2021-02" db="EMBL/GenBank/DDBJ databases">
        <authorList>
            <person name="Nowell W R."/>
        </authorList>
    </citation>
    <scope>NUCLEOTIDE SEQUENCE</scope>
</reference>
<sequence length="103" mass="11189">GPELPIQVVQPYPTKLKPKISKYFCKPLLSKYSVTTWEPGANEVLTHGFFIKPSSTAFLATNPAVIITLGLEVLVQLVMAAITISPLPIVDFNLAPQTGSSFF</sequence>
<name>A0A820BNF1_9BILA</name>
<dbReference type="AlphaFoldDB" id="A0A820BNF1"/>
<dbReference type="EMBL" id="CAJOAX010023009">
    <property type="protein sequence ID" value="CAF4210018.1"/>
    <property type="molecule type" value="Genomic_DNA"/>
</dbReference>
<proteinExistence type="predicted"/>
<organism evidence="1 2">
    <name type="scientific">Rotaria sordida</name>
    <dbReference type="NCBI Taxonomy" id="392033"/>
    <lineage>
        <taxon>Eukaryota</taxon>
        <taxon>Metazoa</taxon>
        <taxon>Spiralia</taxon>
        <taxon>Gnathifera</taxon>
        <taxon>Rotifera</taxon>
        <taxon>Eurotatoria</taxon>
        <taxon>Bdelloidea</taxon>
        <taxon>Philodinida</taxon>
        <taxon>Philodinidae</taxon>
        <taxon>Rotaria</taxon>
    </lineage>
</organism>
<comment type="caution">
    <text evidence="1">The sequence shown here is derived from an EMBL/GenBank/DDBJ whole genome shotgun (WGS) entry which is preliminary data.</text>
</comment>
<evidence type="ECO:0000313" key="1">
    <source>
        <dbReference type="EMBL" id="CAF4210018.1"/>
    </source>
</evidence>
<accession>A0A820BNF1</accession>
<evidence type="ECO:0000313" key="2">
    <source>
        <dbReference type="Proteomes" id="UP000663823"/>
    </source>
</evidence>
<gene>
    <name evidence="1" type="ORF">OTI717_LOCUS38940</name>
</gene>